<reference evidence="1 2" key="2">
    <citation type="journal article" date="2022" name="Mol. Ecol. Resour.">
        <title>The genomes of chicory, endive, great burdock and yacon provide insights into Asteraceae paleo-polyploidization history and plant inulin production.</title>
        <authorList>
            <person name="Fan W."/>
            <person name="Wang S."/>
            <person name="Wang H."/>
            <person name="Wang A."/>
            <person name="Jiang F."/>
            <person name="Liu H."/>
            <person name="Zhao H."/>
            <person name="Xu D."/>
            <person name="Zhang Y."/>
        </authorList>
    </citation>
    <scope>NUCLEOTIDE SEQUENCE [LARGE SCALE GENOMIC DNA]</scope>
    <source>
        <strain evidence="2">cv. Punajuju</strain>
        <tissue evidence="1">Leaves</tissue>
    </source>
</reference>
<reference evidence="2" key="1">
    <citation type="journal article" date="2022" name="Mol. Ecol. Resour.">
        <title>The genomes of chicory, endive, great burdock and yacon provide insights into Asteraceae palaeo-polyploidization history and plant inulin production.</title>
        <authorList>
            <person name="Fan W."/>
            <person name="Wang S."/>
            <person name="Wang H."/>
            <person name="Wang A."/>
            <person name="Jiang F."/>
            <person name="Liu H."/>
            <person name="Zhao H."/>
            <person name="Xu D."/>
            <person name="Zhang Y."/>
        </authorList>
    </citation>
    <scope>NUCLEOTIDE SEQUENCE [LARGE SCALE GENOMIC DNA]</scope>
    <source>
        <strain evidence="2">cv. Punajuju</strain>
    </source>
</reference>
<evidence type="ECO:0000313" key="1">
    <source>
        <dbReference type="EMBL" id="KAI3722684.1"/>
    </source>
</evidence>
<evidence type="ECO:0000313" key="2">
    <source>
        <dbReference type="Proteomes" id="UP001055811"/>
    </source>
</evidence>
<comment type="caution">
    <text evidence="1">The sequence shown here is derived from an EMBL/GenBank/DDBJ whole genome shotgun (WGS) entry which is preliminary data.</text>
</comment>
<organism evidence="1 2">
    <name type="scientific">Cichorium intybus</name>
    <name type="common">Chicory</name>
    <dbReference type="NCBI Taxonomy" id="13427"/>
    <lineage>
        <taxon>Eukaryota</taxon>
        <taxon>Viridiplantae</taxon>
        <taxon>Streptophyta</taxon>
        <taxon>Embryophyta</taxon>
        <taxon>Tracheophyta</taxon>
        <taxon>Spermatophyta</taxon>
        <taxon>Magnoliopsida</taxon>
        <taxon>eudicotyledons</taxon>
        <taxon>Gunneridae</taxon>
        <taxon>Pentapetalae</taxon>
        <taxon>asterids</taxon>
        <taxon>campanulids</taxon>
        <taxon>Asterales</taxon>
        <taxon>Asteraceae</taxon>
        <taxon>Cichorioideae</taxon>
        <taxon>Cichorieae</taxon>
        <taxon>Cichoriinae</taxon>
        <taxon>Cichorium</taxon>
    </lineage>
</organism>
<proteinExistence type="predicted"/>
<gene>
    <name evidence="1" type="ORF">L2E82_33726</name>
</gene>
<keyword evidence="2" id="KW-1185">Reference proteome</keyword>
<dbReference type="EMBL" id="CM042014">
    <property type="protein sequence ID" value="KAI3722684.1"/>
    <property type="molecule type" value="Genomic_DNA"/>
</dbReference>
<name>A0ACB9BL16_CICIN</name>
<sequence>MIEHRPHQSSTPRSLVTTPTKIPLQFVNFRLNLRETMVVEESGGDAVVIIREYNPKTDSERVEQVERSCEVGPSGEYSLHADLLGDPVCRVRNSPAYLMLVAETVVNDGGDETREVVGMIRGCIKTVTCGRKLYRKANFSPELRPVFTKLAYILGLRVSPTHRRMKIGLKLVSGMEDWFRDNGAEYSYIATDAANKPSVNLFTGKCGYTKFRNPSVLVHPVFAHRLRVNHRVKIIKLSPSDAETIYRRRFSTTEFFPRDIDSVLKNNLNLGTFLAVPKDCPHSISWVGSEQFLLDPPESWAIMSVWNCNDVFKLEVKGASKLRKGFVNTTRVLDRIFPFLNLPSLPKIFNPFGLHLLYGLGGEGPCYLKFAKALFGFAHNLAKEHNCGVVATEVSSEDPLKLVIPHWKVLSFADLWCIKRLDEDYSDGFIGDWRKSQPDLSFFLDPREF</sequence>
<accession>A0ACB9BL16</accession>
<protein>
    <submittedName>
        <fullName evidence="1">Uncharacterized protein</fullName>
    </submittedName>
</protein>
<dbReference type="Proteomes" id="UP001055811">
    <property type="component" value="Linkage Group LG06"/>
</dbReference>